<dbReference type="EMBL" id="LXQA011236488">
    <property type="protein sequence ID" value="MCI90151.1"/>
    <property type="molecule type" value="Genomic_DNA"/>
</dbReference>
<keyword evidence="2" id="KW-1185">Reference proteome</keyword>
<dbReference type="Proteomes" id="UP000265520">
    <property type="component" value="Unassembled WGS sequence"/>
</dbReference>
<proteinExistence type="predicted"/>
<comment type="caution">
    <text evidence="1">The sequence shown here is derived from an EMBL/GenBank/DDBJ whole genome shotgun (WGS) entry which is preliminary data.</text>
</comment>
<dbReference type="AlphaFoldDB" id="A0A392VT50"/>
<protein>
    <submittedName>
        <fullName evidence="1">Uncharacterized protein</fullName>
    </submittedName>
</protein>
<evidence type="ECO:0000313" key="1">
    <source>
        <dbReference type="EMBL" id="MCI90151.1"/>
    </source>
</evidence>
<feature type="non-terminal residue" evidence="1">
    <location>
        <position position="61"/>
    </location>
</feature>
<evidence type="ECO:0000313" key="2">
    <source>
        <dbReference type="Proteomes" id="UP000265520"/>
    </source>
</evidence>
<organism evidence="1 2">
    <name type="scientific">Trifolium medium</name>
    <dbReference type="NCBI Taxonomy" id="97028"/>
    <lineage>
        <taxon>Eukaryota</taxon>
        <taxon>Viridiplantae</taxon>
        <taxon>Streptophyta</taxon>
        <taxon>Embryophyta</taxon>
        <taxon>Tracheophyta</taxon>
        <taxon>Spermatophyta</taxon>
        <taxon>Magnoliopsida</taxon>
        <taxon>eudicotyledons</taxon>
        <taxon>Gunneridae</taxon>
        <taxon>Pentapetalae</taxon>
        <taxon>rosids</taxon>
        <taxon>fabids</taxon>
        <taxon>Fabales</taxon>
        <taxon>Fabaceae</taxon>
        <taxon>Papilionoideae</taxon>
        <taxon>50 kb inversion clade</taxon>
        <taxon>NPAAA clade</taxon>
        <taxon>Hologalegina</taxon>
        <taxon>IRL clade</taxon>
        <taxon>Trifolieae</taxon>
        <taxon>Trifolium</taxon>
    </lineage>
</organism>
<name>A0A392VT50_9FABA</name>
<reference evidence="1 2" key="1">
    <citation type="journal article" date="2018" name="Front. Plant Sci.">
        <title>Red Clover (Trifolium pratense) and Zigzag Clover (T. medium) - A Picture of Genomic Similarities and Differences.</title>
        <authorList>
            <person name="Dluhosova J."/>
            <person name="Istvanek J."/>
            <person name="Nedelnik J."/>
            <person name="Repkova J."/>
        </authorList>
    </citation>
    <scope>NUCLEOTIDE SEQUENCE [LARGE SCALE GENOMIC DNA]</scope>
    <source>
        <strain evidence="2">cv. 10/8</strain>
        <tissue evidence="1">Leaf</tissue>
    </source>
</reference>
<sequence length="61" mass="6051">MFTGGEVDTALGLLSVVGSSSTFSSSSSVVGLSPSSLVFDFTASFGFAAPSTVLLRSSIAL</sequence>
<accession>A0A392VT50</accession>